<sequence length="103" mass="11943">MLKRILKYISLLLGFEFALFIALIITSMTDERPPEIAAYIGWTLKYIFGFPLVLVNNNYPYFLDRGDTPIVFIFFLTILNDFILTLGIIGIKTLFRKNLSTEK</sequence>
<dbReference type="EMBL" id="LVXG01000035">
    <property type="protein sequence ID" value="OQP44255.1"/>
    <property type="molecule type" value="Genomic_DNA"/>
</dbReference>
<protein>
    <submittedName>
        <fullName evidence="2">Uncharacterized protein</fullName>
    </submittedName>
</protein>
<keyword evidence="1" id="KW-0812">Transmembrane</keyword>
<name>A0A1V9EEA4_9BACT</name>
<gene>
    <name evidence="2" type="ORF">A4H97_33420</name>
</gene>
<reference evidence="3" key="1">
    <citation type="submission" date="2016-04" db="EMBL/GenBank/DDBJ databases">
        <authorList>
            <person name="Chen L."/>
            <person name="Zhuang W."/>
            <person name="Wang G."/>
        </authorList>
    </citation>
    <scope>NUCLEOTIDE SEQUENCE [LARGE SCALE GENOMIC DNA]</scope>
    <source>
        <strain evidence="3">17621</strain>
    </source>
</reference>
<evidence type="ECO:0000313" key="2">
    <source>
        <dbReference type="EMBL" id="OQP44255.1"/>
    </source>
</evidence>
<dbReference type="AlphaFoldDB" id="A0A1V9EEA4"/>
<comment type="caution">
    <text evidence="2">The sequence shown here is derived from an EMBL/GenBank/DDBJ whole genome shotgun (WGS) entry which is preliminary data.</text>
</comment>
<proteinExistence type="predicted"/>
<keyword evidence="1" id="KW-1133">Transmembrane helix</keyword>
<feature type="transmembrane region" description="Helical" evidence="1">
    <location>
        <begin position="36"/>
        <end position="55"/>
    </location>
</feature>
<keyword evidence="1" id="KW-0472">Membrane</keyword>
<evidence type="ECO:0000313" key="3">
    <source>
        <dbReference type="Proteomes" id="UP000192610"/>
    </source>
</evidence>
<keyword evidence="3" id="KW-1185">Reference proteome</keyword>
<dbReference type="Proteomes" id="UP000192610">
    <property type="component" value="Unassembled WGS sequence"/>
</dbReference>
<dbReference type="STRING" id="354355.SAMN05660816_02858"/>
<feature type="transmembrane region" description="Helical" evidence="1">
    <location>
        <begin position="70"/>
        <end position="95"/>
    </location>
</feature>
<accession>A0A1V9EEA4</accession>
<organism evidence="2 3">
    <name type="scientific">Niastella yeongjuensis</name>
    <dbReference type="NCBI Taxonomy" id="354355"/>
    <lineage>
        <taxon>Bacteria</taxon>
        <taxon>Pseudomonadati</taxon>
        <taxon>Bacteroidota</taxon>
        <taxon>Chitinophagia</taxon>
        <taxon>Chitinophagales</taxon>
        <taxon>Chitinophagaceae</taxon>
        <taxon>Niastella</taxon>
    </lineage>
</organism>
<feature type="transmembrane region" description="Helical" evidence="1">
    <location>
        <begin position="6"/>
        <end position="24"/>
    </location>
</feature>
<evidence type="ECO:0000256" key="1">
    <source>
        <dbReference type="SAM" id="Phobius"/>
    </source>
</evidence>